<evidence type="ECO:0000256" key="1">
    <source>
        <dbReference type="SAM" id="SignalP"/>
    </source>
</evidence>
<evidence type="ECO:0000259" key="2">
    <source>
        <dbReference type="Pfam" id="PF01979"/>
    </source>
</evidence>
<reference evidence="3 4" key="1">
    <citation type="submission" date="2020-07" db="EMBL/GenBank/DDBJ databases">
        <title>Genomic Encyclopedia of Type Strains, Phase IV (KMG-V): Genome sequencing to study the core and pangenomes of soil and plant-associated prokaryotes.</title>
        <authorList>
            <person name="Whitman W."/>
        </authorList>
    </citation>
    <scope>NUCLEOTIDE SEQUENCE [LARGE SCALE GENOMIC DNA]</scope>
    <source>
        <strain evidence="3 4">M8UP30</strain>
    </source>
</reference>
<name>A0A7Y9T2V1_9BACT</name>
<organism evidence="3 4">
    <name type="scientific">Tunturiibacter lichenicola</name>
    <dbReference type="NCBI Taxonomy" id="2051959"/>
    <lineage>
        <taxon>Bacteria</taxon>
        <taxon>Pseudomonadati</taxon>
        <taxon>Acidobacteriota</taxon>
        <taxon>Terriglobia</taxon>
        <taxon>Terriglobales</taxon>
        <taxon>Acidobacteriaceae</taxon>
        <taxon>Tunturiibacter</taxon>
    </lineage>
</organism>
<proteinExistence type="predicted"/>
<sequence length="399" mass="42545">MRKMFPILMLVLSSQSLRAQDLAVVGATVYASPTAERVADTTILIRGGKIVSVGQHVPVPQGVDALQCANCIVFAGFWNTHVHFTELKWVGAASQPADKLTQQLREMLTLSGFTTVVDTASIPDNTVALRRRIESGEVMGPRIYTAGAGLFPPHALPYYVKDMPPEVLAQLPQPDTPAEAAADVRKNIAAGADIVKLFTGSIVAPGHIVPMPLAIATAAAAAGHEHGQLVFAHPSDLAGTRVAMESGVDVLAHSPEALEGIDDALLHQMVAHHMAMIPTLKLFSGDSNIAAIRSVVFRFHQLGGPLLFGTDTGFLTDYDVKEEYRQLALAGLSYRDVLGMLTTAPAQRFRVADHEGRITVGMAGDLTVLSVDPATDPLAFTRVLFTIRDGRVIASAPAR</sequence>
<dbReference type="PANTHER" id="PTHR43135">
    <property type="entry name" value="ALPHA-D-RIBOSE 1-METHYLPHOSPHONATE 5-TRIPHOSPHATE DIPHOSPHATASE"/>
    <property type="match status" value="1"/>
</dbReference>
<dbReference type="Gene3D" id="2.30.40.10">
    <property type="entry name" value="Urease, subunit C, domain 1"/>
    <property type="match status" value="1"/>
</dbReference>
<gene>
    <name evidence="3" type="ORF">HDF12_001976</name>
</gene>
<dbReference type="GO" id="GO:0016810">
    <property type="term" value="F:hydrolase activity, acting on carbon-nitrogen (but not peptide) bonds"/>
    <property type="evidence" value="ECO:0007669"/>
    <property type="project" value="InterPro"/>
</dbReference>
<dbReference type="InterPro" id="IPR011059">
    <property type="entry name" value="Metal-dep_hydrolase_composite"/>
</dbReference>
<dbReference type="PANTHER" id="PTHR43135:SF3">
    <property type="entry name" value="ALPHA-D-RIBOSE 1-METHYLPHOSPHONATE 5-TRIPHOSPHATE DIPHOSPHATASE"/>
    <property type="match status" value="1"/>
</dbReference>
<keyword evidence="1" id="KW-0732">Signal</keyword>
<evidence type="ECO:0000313" key="4">
    <source>
        <dbReference type="Proteomes" id="UP000534186"/>
    </source>
</evidence>
<comment type="caution">
    <text evidence="3">The sequence shown here is derived from an EMBL/GenBank/DDBJ whole genome shotgun (WGS) entry which is preliminary data.</text>
</comment>
<feature type="chain" id="PRO_5031082850" evidence="1">
    <location>
        <begin position="20"/>
        <end position="399"/>
    </location>
</feature>
<feature type="signal peptide" evidence="1">
    <location>
        <begin position="1"/>
        <end position="19"/>
    </location>
</feature>
<dbReference type="EMBL" id="JACCCV010000001">
    <property type="protein sequence ID" value="NYF51611.1"/>
    <property type="molecule type" value="Genomic_DNA"/>
</dbReference>
<protein>
    <submittedName>
        <fullName evidence="3">Imidazolonepropionase-like amidohydrolase</fullName>
    </submittedName>
</protein>
<accession>A0A7Y9T2V1</accession>
<dbReference type="AlphaFoldDB" id="A0A7Y9T2V1"/>
<dbReference type="SUPFAM" id="SSF51556">
    <property type="entry name" value="Metallo-dependent hydrolases"/>
    <property type="match status" value="1"/>
</dbReference>
<dbReference type="SUPFAM" id="SSF51338">
    <property type="entry name" value="Composite domain of metallo-dependent hydrolases"/>
    <property type="match status" value="1"/>
</dbReference>
<feature type="domain" description="Amidohydrolase-related" evidence="2">
    <location>
        <begin position="72"/>
        <end position="392"/>
    </location>
</feature>
<dbReference type="InterPro" id="IPR032466">
    <property type="entry name" value="Metal_Hydrolase"/>
</dbReference>
<dbReference type="InterPro" id="IPR051781">
    <property type="entry name" value="Metallo-dep_Hydrolase"/>
</dbReference>
<evidence type="ECO:0000313" key="3">
    <source>
        <dbReference type="EMBL" id="NYF51611.1"/>
    </source>
</evidence>
<dbReference type="Pfam" id="PF01979">
    <property type="entry name" value="Amidohydro_1"/>
    <property type="match status" value="1"/>
</dbReference>
<keyword evidence="3" id="KW-0378">Hydrolase</keyword>
<dbReference type="InterPro" id="IPR006680">
    <property type="entry name" value="Amidohydro-rel"/>
</dbReference>
<dbReference type="Gene3D" id="3.20.20.140">
    <property type="entry name" value="Metal-dependent hydrolases"/>
    <property type="match status" value="1"/>
</dbReference>
<dbReference type="Proteomes" id="UP000534186">
    <property type="component" value="Unassembled WGS sequence"/>
</dbReference>